<accession>A0A7X0ZJP1</accession>
<evidence type="ECO:0000313" key="3">
    <source>
        <dbReference type="Proteomes" id="UP000518829"/>
    </source>
</evidence>
<evidence type="ECO:0000313" key="2">
    <source>
        <dbReference type="EMBL" id="MBC2288566.1"/>
    </source>
</evidence>
<organism evidence="2 4">
    <name type="scientific">Listeria farberi</name>
    <dbReference type="NCBI Taxonomy" id="2713500"/>
    <lineage>
        <taxon>Bacteria</taxon>
        <taxon>Bacillati</taxon>
        <taxon>Bacillota</taxon>
        <taxon>Bacilli</taxon>
        <taxon>Bacillales</taxon>
        <taxon>Listeriaceae</taxon>
        <taxon>Listeria</taxon>
    </lineage>
</organism>
<dbReference type="EMBL" id="JAARZO010000005">
    <property type="protein sequence ID" value="MBC2288566.1"/>
    <property type="molecule type" value="Genomic_DNA"/>
</dbReference>
<dbReference type="RefSeq" id="WP_185323137.1">
    <property type="nucleotide sequence ID" value="NZ_JAARPH010000005.1"/>
</dbReference>
<gene>
    <name evidence="1" type="ORF">HB839_13530</name>
    <name evidence="2" type="ORF">HCB47_13170</name>
</gene>
<evidence type="ECO:0000313" key="4">
    <source>
        <dbReference type="Proteomes" id="UP000558070"/>
    </source>
</evidence>
<proteinExistence type="predicted"/>
<evidence type="ECO:0000313" key="1">
    <source>
        <dbReference type="EMBL" id="MBC1376549.1"/>
    </source>
</evidence>
<dbReference type="AlphaFoldDB" id="A0A7X0ZJP1"/>
<keyword evidence="3" id="KW-1185">Reference proteome</keyword>
<dbReference type="Proteomes" id="UP000558070">
    <property type="component" value="Unassembled WGS sequence"/>
</dbReference>
<protein>
    <submittedName>
        <fullName evidence="2">Uncharacterized protein</fullName>
    </submittedName>
</protein>
<dbReference type="EMBL" id="JAARPH010000005">
    <property type="protein sequence ID" value="MBC1376549.1"/>
    <property type="molecule type" value="Genomic_DNA"/>
</dbReference>
<reference evidence="3 4" key="1">
    <citation type="submission" date="2020-03" db="EMBL/GenBank/DDBJ databases">
        <title>Soil Listeria distribution.</title>
        <authorList>
            <person name="Liao J."/>
            <person name="Wiedmann M."/>
        </authorList>
    </citation>
    <scope>NUCLEOTIDE SEQUENCE [LARGE SCALE GENOMIC DNA]</scope>
    <source>
        <strain evidence="2 4">FSL L7-0072</strain>
        <strain evidence="1 3">FSL L7-1699</strain>
    </source>
</reference>
<name>A0A7X0ZJP1_9LIST</name>
<sequence>MISERQKLLNSIYQQLATVRTHSERYAENVSEKMLNASNKELELILGDVISYQLDYERKMENHPPRRRGDYDYR</sequence>
<dbReference type="Proteomes" id="UP000518829">
    <property type="component" value="Unassembled WGS sequence"/>
</dbReference>
<comment type="caution">
    <text evidence="2">The sequence shown here is derived from an EMBL/GenBank/DDBJ whole genome shotgun (WGS) entry which is preliminary data.</text>
</comment>